<evidence type="ECO:0000313" key="3">
    <source>
        <dbReference type="Proteomes" id="UP001305414"/>
    </source>
</evidence>
<keyword evidence="3" id="KW-1185">Reference proteome</keyword>
<sequence length="316" mass="36243">MTVAGSAAARFASIEELLLILADHINDHGTLWSLCLSSWRFNCVFTPKLFEHIIVRAEEGDDGTGVQHTVDGLLAGPYLHDLRHLHLIMKNGPDYPETILEMVKTLLSHTPRLKIFTWDSVNGEIPIPMLIHLSKRCTQLEELHLSSGDTENHFYYGRRSDRDKPVFENVRVFTCRSIATWHALYVLNQCPNVEIVEMTHMEHMLALTRVDGGYHGHLKAFVVREEFIRARSGKPLKMVMCSSRIARVLYECEVCNSPGMSAYKLHDDKYTEVWPWAAGRARQFLHPGQVRHTTYEYPHPEPSEMDIPSPDLMNLR</sequence>
<proteinExistence type="predicted"/>
<evidence type="ECO:0000313" key="2">
    <source>
        <dbReference type="EMBL" id="KAK5625220.1"/>
    </source>
</evidence>
<evidence type="ECO:0000256" key="1">
    <source>
        <dbReference type="SAM" id="MobiDB-lite"/>
    </source>
</evidence>
<dbReference type="Proteomes" id="UP001305414">
    <property type="component" value="Unassembled WGS sequence"/>
</dbReference>
<accession>A0AAN7YUK6</accession>
<dbReference type="EMBL" id="JAWHQM010000002">
    <property type="protein sequence ID" value="KAK5625220.1"/>
    <property type="molecule type" value="Genomic_DNA"/>
</dbReference>
<organism evidence="2 3">
    <name type="scientific">Xylaria bambusicola</name>
    <dbReference type="NCBI Taxonomy" id="326684"/>
    <lineage>
        <taxon>Eukaryota</taxon>
        <taxon>Fungi</taxon>
        <taxon>Dikarya</taxon>
        <taxon>Ascomycota</taxon>
        <taxon>Pezizomycotina</taxon>
        <taxon>Sordariomycetes</taxon>
        <taxon>Xylariomycetidae</taxon>
        <taxon>Xylariales</taxon>
        <taxon>Xylariaceae</taxon>
        <taxon>Xylaria</taxon>
    </lineage>
</organism>
<reference evidence="2 3" key="1">
    <citation type="submission" date="2023-10" db="EMBL/GenBank/DDBJ databases">
        <title>Draft genome sequence of Xylaria bambusicola isolate GMP-LS, the root and basal stem rot pathogen of sugarcane in Indonesia.</title>
        <authorList>
            <person name="Selvaraj P."/>
            <person name="Muralishankar V."/>
            <person name="Muruganantham S."/>
            <person name="Sp S."/>
            <person name="Haryani S."/>
            <person name="Lau K.J.X."/>
            <person name="Naqvi N.I."/>
        </authorList>
    </citation>
    <scope>NUCLEOTIDE SEQUENCE [LARGE SCALE GENOMIC DNA]</scope>
    <source>
        <strain evidence="2">GMP-LS</strain>
    </source>
</reference>
<comment type="caution">
    <text evidence="2">The sequence shown here is derived from an EMBL/GenBank/DDBJ whole genome shotgun (WGS) entry which is preliminary data.</text>
</comment>
<feature type="region of interest" description="Disordered" evidence="1">
    <location>
        <begin position="295"/>
        <end position="316"/>
    </location>
</feature>
<name>A0AAN7YUK6_9PEZI</name>
<gene>
    <name evidence="2" type="ORF">RRF57_000936</name>
</gene>
<dbReference type="AlphaFoldDB" id="A0AAN7YUK6"/>
<protein>
    <submittedName>
        <fullName evidence="2">Uncharacterized protein</fullName>
    </submittedName>
</protein>